<dbReference type="EMBL" id="LKGI01000104">
    <property type="protein sequence ID" value="RNE26450.1"/>
    <property type="molecule type" value="Genomic_DNA"/>
</dbReference>
<protein>
    <submittedName>
        <fullName evidence="3">Uncharacterized protein</fullName>
    </submittedName>
</protein>
<evidence type="ECO:0000256" key="1">
    <source>
        <dbReference type="SAM" id="MobiDB-lite"/>
    </source>
</evidence>
<dbReference type="RefSeq" id="WP_003606424.1">
    <property type="nucleotide sequence ID" value="NZ_AFYT01000073.1"/>
</dbReference>
<organism evidence="3 4">
    <name type="scientific">Lacticaseibacillus paracasei</name>
    <name type="common">Lactobacillus paracasei</name>
    <dbReference type="NCBI Taxonomy" id="1597"/>
    <lineage>
        <taxon>Bacteria</taxon>
        <taxon>Bacillati</taxon>
        <taxon>Bacillota</taxon>
        <taxon>Bacilli</taxon>
        <taxon>Lactobacillales</taxon>
        <taxon>Lactobacillaceae</taxon>
        <taxon>Lacticaseibacillus</taxon>
    </lineage>
</organism>
<name>A0A8B3GJB9_LACPA</name>
<evidence type="ECO:0000313" key="3">
    <source>
        <dbReference type="EMBL" id="RNE26450.1"/>
    </source>
</evidence>
<proteinExistence type="predicted"/>
<sequence length="92" mass="9954">MKKTASLILGLVMFFIIGVLVAMPMHGEENATRRESNDAAKGSTTAQTDEPVAPSTSSEKSGFARIFDKNGNEVPLLDKNGNEVPIEETHQH</sequence>
<accession>A0A8B3GJB9</accession>
<feature type="transmembrane region" description="Helical" evidence="2">
    <location>
        <begin position="6"/>
        <end position="25"/>
    </location>
</feature>
<feature type="region of interest" description="Disordered" evidence="1">
    <location>
        <begin position="30"/>
        <end position="92"/>
    </location>
</feature>
<dbReference type="Proteomes" id="UP000284123">
    <property type="component" value="Unassembled WGS sequence"/>
</dbReference>
<evidence type="ECO:0000256" key="2">
    <source>
        <dbReference type="SAM" id="Phobius"/>
    </source>
</evidence>
<reference evidence="3 4" key="1">
    <citation type="journal article" date="2018" name="Front. Microbiol.">
        <title>Conversion of Methionine to Cysteine in Lactobacillus paracasei Depends on the Highly Mobile cysK-ctl-cysE Gene Cluster.</title>
        <authorList>
            <person name="Wuthrich D."/>
            <person name="Irmler S."/>
            <person name="Berthoud H."/>
            <person name="Guggenbuhl B."/>
            <person name="Eugster E."/>
            <person name="Bruggmann R."/>
        </authorList>
    </citation>
    <scope>NUCLEOTIDE SEQUENCE [LARGE SCALE GENOMIC DNA]</scope>
    <source>
        <strain evidence="3 4">FAM6012</strain>
    </source>
</reference>
<evidence type="ECO:0000313" key="4">
    <source>
        <dbReference type="Proteomes" id="UP000284123"/>
    </source>
</evidence>
<keyword evidence="2" id="KW-0472">Membrane</keyword>
<comment type="caution">
    <text evidence="3">The sequence shown here is derived from an EMBL/GenBank/DDBJ whole genome shotgun (WGS) entry which is preliminary data.</text>
</comment>
<gene>
    <name evidence="3" type="ORF">FAM6012_02830</name>
</gene>
<keyword evidence="2" id="KW-1133">Transmembrane helix</keyword>
<dbReference type="AlphaFoldDB" id="A0A8B3GJB9"/>
<feature type="compositionally biased region" description="Polar residues" evidence="1">
    <location>
        <begin position="42"/>
        <end position="60"/>
    </location>
</feature>
<keyword evidence="2" id="KW-0812">Transmembrane</keyword>